<evidence type="ECO:0000313" key="9">
    <source>
        <dbReference type="Proteomes" id="UP000749559"/>
    </source>
</evidence>
<dbReference type="Pfam" id="PF00566">
    <property type="entry name" value="RabGAP-TBC"/>
    <property type="match status" value="1"/>
</dbReference>
<evidence type="ECO:0000313" key="8">
    <source>
        <dbReference type="EMBL" id="CAH1779036.1"/>
    </source>
</evidence>
<dbReference type="GO" id="GO:0007030">
    <property type="term" value="P:Golgi organization"/>
    <property type="evidence" value="ECO:0007669"/>
    <property type="project" value="UniProtKB-ARBA"/>
</dbReference>
<dbReference type="PROSITE" id="PS50086">
    <property type="entry name" value="TBC_RABGAP"/>
    <property type="match status" value="1"/>
</dbReference>
<evidence type="ECO:0000256" key="5">
    <source>
        <dbReference type="ARBA" id="ARBA00023136"/>
    </source>
</evidence>
<dbReference type="FunFam" id="1.10.8.1310:FF:000001">
    <property type="entry name" value="TBC1 domain family, member 20"/>
    <property type="match status" value="1"/>
</dbReference>
<reference evidence="8" key="1">
    <citation type="submission" date="2022-03" db="EMBL/GenBank/DDBJ databases">
        <authorList>
            <person name="Martin C."/>
        </authorList>
    </citation>
    <scope>NUCLEOTIDE SEQUENCE</scope>
</reference>
<keyword evidence="2" id="KW-0343">GTPase activation</keyword>
<comment type="subcellular location">
    <subcellularLocation>
        <location evidence="1">Membrane</location>
        <topology evidence="1">Multi-pass membrane protein</topology>
    </subcellularLocation>
</comment>
<evidence type="ECO:0000256" key="4">
    <source>
        <dbReference type="ARBA" id="ARBA00022989"/>
    </source>
</evidence>
<evidence type="ECO:0000259" key="7">
    <source>
        <dbReference type="PROSITE" id="PS50086"/>
    </source>
</evidence>
<feature type="domain" description="Rab-GAP TBC" evidence="7">
    <location>
        <begin position="99"/>
        <end position="285"/>
    </location>
</feature>
<dbReference type="GO" id="GO:0005789">
    <property type="term" value="C:endoplasmic reticulum membrane"/>
    <property type="evidence" value="ECO:0007669"/>
    <property type="project" value="TreeGrafter"/>
</dbReference>
<dbReference type="Gene3D" id="1.10.472.80">
    <property type="entry name" value="Ypt/Rab-GAP domain of gyp1p, domain 3"/>
    <property type="match status" value="1"/>
</dbReference>
<dbReference type="InterPro" id="IPR000195">
    <property type="entry name" value="Rab-GAP-TBC_dom"/>
</dbReference>
<proteinExistence type="predicted"/>
<sequence>MRRNTFQIDYKNCSVRIYRKTEAFCDVSSLGINKNECKDGAGIGGSKSLHSRHKGVHYSTPASDAITRKQKTVAITKALQCDPVDVTSLRQLAISRGGLITDELRYLAWPKLVNVNIYNIPPKPKASVLEAHRDYNQVVLDVNRSLKRFPPGMKDDQRTVLQKQLVDMIMRVLVRHKELHYYQGYHDICVSFLLVMNDDIAFYIMDKLSTNHLRDFMDSSMDRTKCMLNYLYPIIGKANPVLKEFLDRSETGTIFCLPWLITWYGHVLNDFRHTVRLYDFFLACHPLMPIYLAAAIVLYRQDEVLQADCDMPSVHSLLSKIPPDLPFEDLISRAGDLYVQYPPKQLANEARLQYKHSTTISSYMNFEETTQSQRPDTILKQLRSLNISEPSVDGTESESSRLVKVSVYVLATAVSAAAFAVLNTAADWGWF</sequence>
<dbReference type="EMBL" id="CAIIXF020000003">
    <property type="protein sequence ID" value="CAH1779036.1"/>
    <property type="molecule type" value="Genomic_DNA"/>
</dbReference>
<evidence type="ECO:0000256" key="3">
    <source>
        <dbReference type="ARBA" id="ARBA00022692"/>
    </source>
</evidence>
<keyword evidence="5" id="KW-0472">Membrane</keyword>
<dbReference type="PANTHER" id="PTHR20913:SF7">
    <property type="entry name" value="RE60063P"/>
    <property type="match status" value="1"/>
</dbReference>
<keyword evidence="9" id="KW-1185">Reference proteome</keyword>
<comment type="caution">
    <text evidence="8">The sequence shown here is derived from an EMBL/GenBank/DDBJ whole genome shotgun (WGS) entry which is preliminary data.</text>
</comment>
<keyword evidence="4" id="KW-1133">Transmembrane helix</keyword>
<dbReference type="GO" id="GO:0006888">
    <property type="term" value="P:endoplasmic reticulum to Golgi vesicle-mediated transport"/>
    <property type="evidence" value="ECO:0007669"/>
    <property type="project" value="TreeGrafter"/>
</dbReference>
<name>A0A8S4NE00_OWEFU</name>
<accession>A0A8S4NE00</accession>
<dbReference type="InterPro" id="IPR045913">
    <property type="entry name" value="TBC20/Gyp8-like"/>
</dbReference>
<dbReference type="AlphaFoldDB" id="A0A8S4NE00"/>
<dbReference type="GO" id="GO:0016050">
    <property type="term" value="P:vesicle organization"/>
    <property type="evidence" value="ECO:0007669"/>
    <property type="project" value="UniProtKB-ARBA"/>
</dbReference>
<evidence type="ECO:0000256" key="2">
    <source>
        <dbReference type="ARBA" id="ARBA00022468"/>
    </source>
</evidence>
<protein>
    <recommendedName>
        <fullName evidence="6">TBC1 domain family member 20</fullName>
    </recommendedName>
</protein>
<dbReference type="SUPFAM" id="SSF47923">
    <property type="entry name" value="Ypt/Rab-GAP domain of gyp1p"/>
    <property type="match status" value="2"/>
</dbReference>
<dbReference type="InterPro" id="IPR035969">
    <property type="entry name" value="Rab-GAP_TBC_sf"/>
</dbReference>
<dbReference type="Gene3D" id="1.10.8.1310">
    <property type="match status" value="1"/>
</dbReference>
<keyword evidence="3" id="KW-0812">Transmembrane</keyword>
<evidence type="ECO:0000256" key="6">
    <source>
        <dbReference type="ARBA" id="ARBA00067516"/>
    </source>
</evidence>
<dbReference type="OrthoDB" id="206700at2759"/>
<dbReference type="PANTHER" id="PTHR20913">
    <property type="entry name" value="TBC1 DOMAIN FAMILY MEMBER 20/GTPASE"/>
    <property type="match status" value="1"/>
</dbReference>
<organism evidence="8 9">
    <name type="scientific">Owenia fusiformis</name>
    <name type="common">Polychaete worm</name>
    <dbReference type="NCBI Taxonomy" id="6347"/>
    <lineage>
        <taxon>Eukaryota</taxon>
        <taxon>Metazoa</taxon>
        <taxon>Spiralia</taxon>
        <taxon>Lophotrochozoa</taxon>
        <taxon>Annelida</taxon>
        <taxon>Polychaeta</taxon>
        <taxon>Sedentaria</taxon>
        <taxon>Canalipalpata</taxon>
        <taxon>Sabellida</taxon>
        <taxon>Oweniida</taxon>
        <taxon>Oweniidae</taxon>
        <taxon>Owenia</taxon>
    </lineage>
</organism>
<gene>
    <name evidence="8" type="ORF">OFUS_LOCUS5883</name>
</gene>
<dbReference type="Proteomes" id="UP000749559">
    <property type="component" value="Unassembled WGS sequence"/>
</dbReference>
<dbReference type="FunFam" id="1.10.472.80:FF:000024">
    <property type="entry name" value="TBC1 domain family member 20"/>
    <property type="match status" value="1"/>
</dbReference>
<dbReference type="SMART" id="SM00164">
    <property type="entry name" value="TBC"/>
    <property type="match status" value="1"/>
</dbReference>
<dbReference type="GO" id="GO:0005096">
    <property type="term" value="F:GTPase activator activity"/>
    <property type="evidence" value="ECO:0007669"/>
    <property type="project" value="UniProtKB-KW"/>
</dbReference>
<evidence type="ECO:0000256" key="1">
    <source>
        <dbReference type="ARBA" id="ARBA00004141"/>
    </source>
</evidence>